<protein>
    <submittedName>
        <fullName evidence="1">Polyketide synthase</fullName>
    </submittedName>
</protein>
<dbReference type="Proteomes" id="UP001497700">
    <property type="component" value="Unassembled WGS sequence"/>
</dbReference>
<sequence length="2865" mass="312880">MTTLPKQQSALVGLADGSLGLSHEAPVPNLEDDMVIVQNVACSINPVDTKLIGDLVTPGAIAGMDFAGYVVAIGARAKTPTKIEIGDRVCGTVQGMHSLAPAIGAFSQFVGADGIATLKIPDGVTFEQAASLGCVVGTIGLALKSLQIPGSPTQPAEKAIPVLVYGGSTSTGALAIQLLKISGFKPITTCSPRNFDLVRSYGAEEVFDYHQPSAAEDIKRYTKNSLKYAIDCVSEPETMRFCYKCIGRSGGKYVALEPYPEGSDTRPTVTPSWVLGPELLGKKIAWAGPLARDENPEIRGWTLEWFRTVQSLLDEGKLKFHPLRILDGGFDAILQGFELLKKKQVSAQKLINEPIAIIGTGCRFPGGANTPSKLWDLLKEPYDVSREIPPERFNIDRYYHKVGNHHGTTNVRRAYLLAEDVALFDNQFFAISPGEAEAIDPQQRILLEVAYEAVDNAGLTLSGLHGSDTAVYVGIMCDDFRLQHSQDLDLLPTYNATGTASSNASSRLSYFFDWHGPSMTIDTACSSSLIALNQAVRTLRDGTSKVAIAAGTNLALFHFAYVTESNLNMLSPNGRCQMWDEKADGYARGEGIAAVVLKTLSAAIRDGDDIQCVVREIGANHDGKTTGLTMPSASAQAMLIRRVYGEAGLDLSNPIDRCQYFEAHGTGTPAGDPQEAEALSLAFFQNGKYDDDDILHVGSVKTVIGHTEGAAGLAGVIKAAQAIKHGLIPPNLHFNQLNPKLEPFTRHLRIPTTVLPWPKLANGTPRRASVNSFGFGGANAHVILESYTPPSGSIEVAELPAAALSSSSSSISLHSTSSDTESTTASSTFDAAPLIPFVFSAATSKSLLGYLQSFVTYLNDNAYVDAVNLAHALYANKSALARRAAFSASSIGELLGKIENRLENPDGLGESTRIDNPSILAIFTGQGAQWATMGAELLDSIPLARSIMEELERSLSALPEEHRPRWTLARELLAQKTTRINEAEISQPVCTAVQIMLVDLLRLAGVRLAAVVGHSSGEIAAAYAAGFLSKSAAIQIAYYRGHYAHLAANPKGGKGRMLAVGTSIEDAHELCALEDFDGRVCVAAHNSIDSITLSGDLDAIEEVKVIFDEEKKFARRLRVDTAYHSHHMLPCSDPYLEALRNCNIKILRPDRKDAPKWFSSVYDGNLVEGDLEGLDGQYWVDNMTKPVLFHPALSQCLSSSGLALNFAMEIGPHPALMSPATSTIREVTGEDLPYFGTLIRGKNDLEAFKNTLGAVWENLGPAAINLGLFEKSCYDELFKPSNVPTLPSYSWLHEKPLWAEARSCRSDRLQSGHYHDLLGKMIGDGGANEWRWKNVLKVQEISWLAGHALQGQTVFPATGYIALAMEAAMQVAGSRTVKLIELCDLKIPKAIAINETSGTEVHIRMIGKPGANLTADDAIILDFAASSAVASRDINSLSMNCSGEVHILFAGLNEDFANVLAPRGPAPAGTVPVKIDQFYSSLRDDLGYNYEGPFRGIASLYRKYGFSTGTITRPAVEDGATPLLFHPALGDCALQGMYSTISYPGDGMLWSILVPSGCRRVSLVPTLCGAHMTDEVAFDCKLVETKSKDTLMPGDVNIYSHQFQESIIQFEGLTFAPFAAATSNDDRLLFQKSLWCAEGPDGKAAIGDRRPTAWEKQKALDAERAAFFYLKNLHISVSKASRATLPWYRQAMLEYCEMIYETVASGMHEYANDWINDTHEELVDMMDSYGDDPDFNLTRAVGENLPKPEVLSGEENILQYMTHNDFLGRYYQKAQGFEFSNESVARLIAQLTVKFPGMHFCEIGAGTGGATKPILDKIGDSFASYTYTDISNGFFEAGRQRVQAYEQRMIFKVLDIEKNPLDQNFAAHSFDCIVAANVLHATKSLEETLRNVRTLLKPGGYLVLYEGLGNEVMRFGAVMGGLPGWWVGRDDGRRWSPTITLEEWDVLFKKTGFSGVEASTPMIDKVSVPHTIFCTMAINEDISLLRDPLFRAPTQSSQETLILVGGKISTVSNAIRNLCSISKPNFGEVITVEDLDSIQEVPKGAHIVSLADCDEPIFRNMTESRWKNLQKLLESARSILWVTAGAYQENPYAGMSVGLLRNLYYELLGTGIHLFDFEDTEDLDVDVLAKLIVQMQVMGRLGSEGKAQRDLLLWTVEPELRLHGSKLQMHRVLPDIQRNSRLNAARRLITCFSDVNSETLRLEPYRDAHILKEGHEPTADLQVDHIIVNVSTSLISSVKTPVGFCYVSVGKVEGTGESVLCLSDTNASKLALHKSWTCRTALDHIIDRQYLSFAIGHIINEQVLRIMPRTGSLLAHEPDSGLASLLSKQLANRDWKYRLGNWVHLHERTPPRVLNHAIPVDVSMYLNASTSIEHDEGLASRIESTIPDTSKSASRLPVKAPEAMVSLLQRVVSFSSIQANGVPDGAPLDAFPLRSFLSQETSPNSAVALVEWTSDMSLPVSYEPITARQRLFRSDRTYWLAGLSGDLGRSLADFIAAHGARYIVLSSRNPPQEDEWIEWHKTNGTQIRFFKNDVTDFSSLQEVVDEIRSTMPPIAGVANGAMVLSDKMFTQMTHEEFQYVVRPKVEGTVHLDRLFSEDSADPLDWFIAFSSLVATRGNPGQCNYAAANCFMKTLVANRQARGLAGSSIDISRVVGLGYVERELQAEGRLTKEQKDRLVTGSMAMAMSESDMHQLFAEAVVAGRPRSSLDHEVITGIAPVLRENANMNLWPGNPMFGLLLREKDEAAAQAGTTAAAQVPVKALLQEAKTEADIMLILKGKLKSKNSIGDKVRRALFMSASDTLSESTPLVEIGVDSLIGVEIRTWFLKELSLDVPVMKILGGVSIGDLADHSRENLPNDLVEHLRH</sequence>
<proteinExistence type="predicted"/>
<comment type="caution">
    <text evidence="1">The sequence shown here is derived from an EMBL/GenBank/DDBJ whole genome shotgun (WGS) entry which is preliminary data.</text>
</comment>
<accession>A0ACB9YJR9</accession>
<evidence type="ECO:0000313" key="1">
    <source>
        <dbReference type="EMBL" id="KAI4859501.1"/>
    </source>
</evidence>
<keyword evidence="2" id="KW-1185">Reference proteome</keyword>
<gene>
    <name evidence="1" type="ORF">F4820DRAFT_462442</name>
</gene>
<name>A0ACB9YJR9_9PEZI</name>
<evidence type="ECO:0000313" key="2">
    <source>
        <dbReference type="Proteomes" id="UP001497700"/>
    </source>
</evidence>
<organism evidence="1 2">
    <name type="scientific">Hypoxylon rubiginosum</name>
    <dbReference type="NCBI Taxonomy" id="110542"/>
    <lineage>
        <taxon>Eukaryota</taxon>
        <taxon>Fungi</taxon>
        <taxon>Dikarya</taxon>
        <taxon>Ascomycota</taxon>
        <taxon>Pezizomycotina</taxon>
        <taxon>Sordariomycetes</taxon>
        <taxon>Xylariomycetidae</taxon>
        <taxon>Xylariales</taxon>
        <taxon>Hypoxylaceae</taxon>
        <taxon>Hypoxylon</taxon>
    </lineage>
</organism>
<reference evidence="1 2" key="1">
    <citation type="journal article" date="2022" name="New Phytol.">
        <title>Ecological generalism drives hyperdiversity of secondary metabolite gene clusters in xylarialean endophytes.</title>
        <authorList>
            <person name="Franco M.E.E."/>
            <person name="Wisecaver J.H."/>
            <person name="Arnold A.E."/>
            <person name="Ju Y.M."/>
            <person name="Slot J.C."/>
            <person name="Ahrendt S."/>
            <person name="Moore L.P."/>
            <person name="Eastman K.E."/>
            <person name="Scott K."/>
            <person name="Konkel Z."/>
            <person name="Mondo S.J."/>
            <person name="Kuo A."/>
            <person name="Hayes R.D."/>
            <person name="Haridas S."/>
            <person name="Andreopoulos B."/>
            <person name="Riley R."/>
            <person name="LaButti K."/>
            <person name="Pangilinan J."/>
            <person name="Lipzen A."/>
            <person name="Amirebrahimi M."/>
            <person name="Yan J."/>
            <person name="Adam C."/>
            <person name="Keymanesh K."/>
            <person name="Ng V."/>
            <person name="Louie K."/>
            <person name="Northen T."/>
            <person name="Drula E."/>
            <person name="Henrissat B."/>
            <person name="Hsieh H.M."/>
            <person name="Youens-Clark K."/>
            <person name="Lutzoni F."/>
            <person name="Miadlikowska J."/>
            <person name="Eastwood D.C."/>
            <person name="Hamelin R.C."/>
            <person name="Grigoriev I.V."/>
            <person name="U'Ren J.M."/>
        </authorList>
    </citation>
    <scope>NUCLEOTIDE SEQUENCE [LARGE SCALE GENOMIC DNA]</scope>
    <source>
        <strain evidence="1 2">CBS 119005</strain>
    </source>
</reference>
<dbReference type="EMBL" id="MU393630">
    <property type="protein sequence ID" value="KAI4859501.1"/>
    <property type="molecule type" value="Genomic_DNA"/>
</dbReference>